<dbReference type="Proteomes" id="UP001183643">
    <property type="component" value="Unassembled WGS sequence"/>
</dbReference>
<name>A0AAE3YQ71_9ACTN</name>
<proteinExistence type="predicted"/>
<reference evidence="1" key="1">
    <citation type="submission" date="2023-07" db="EMBL/GenBank/DDBJ databases">
        <title>Sequencing the genomes of 1000 actinobacteria strains.</title>
        <authorList>
            <person name="Klenk H.-P."/>
        </authorList>
    </citation>
    <scope>NUCLEOTIDE SEQUENCE</scope>
    <source>
        <strain evidence="1">DSM 44707</strain>
    </source>
</reference>
<accession>A0AAE3YQ71</accession>
<organism evidence="1 2">
    <name type="scientific">Catenuloplanes atrovinosus</name>
    <dbReference type="NCBI Taxonomy" id="137266"/>
    <lineage>
        <taxon>Bacteria</taxon>
        <taxon>Bacillati</taxon>
        <taxon>Actinomycetota</taxon>
        <taxon>Actinomycetes</taxon>
        <taxon>Micromonosporales</taxon>
        <taxon>Micromonosporaceae</taxon>
        <taxon>Catenuloplanes</taxon>
    </lineage>
</organism>
<evidence type="ECO:0000313" key="1">
    <source>
        <dbReference type="EMBL" id="MDR7277655.1"/>
    </source>
</evidence>
<sequence length="58" mass="6581">MSDAFEDRANHLDTRRRWRVVQLERKVRGVIVAERLDIPGAHNGVNLPGLRSPHAAAR</sequence>
<evidence type="ECO:0000313" key="2">
    <source>
        <dbReference type="Proteomes" id="UP001183643"/>
    </source>
</evidence>
<dbReference type="EMBL" id="JAVDYB010000001">
    <property type="protein sequence ID" value="MDR7277655.1"/>
    <property type="molecule type" value="Genomic_DNA"/>
</dbReference>
<gene>
    <name evidence="1" type="ORF">J2S41_004433</name>
</gene>
<dbReference type="RefSeq" id="WP_310370077.1">
    <property type="nucleotide sequence ID" value="NZ_JAVDYB010000001.1"/>
</dbReference>
<protein>
    <submittedName>
        <fullName evidence="1">Uncharacterized protein</fullName>
    </submittedName>
</protein>
<dbReference type="AlphaFoldDB" id="A0AAE3YQ71"/>
<keyword evidence="2" id="KW-1185">Reference proteome</keyword>
<comment type="caution">
    <text evidence="1">The sequence shown here is derived from an EMBL/GenBank/DDBJ whole genome shotgun (WGS) entry which is preliminary data.</text>
</comment>